<dbReference type="Proteomes" id="UP001556367">
    <property type="component" value="Unassembled WGS sequence"/>
</dbReference>
<sequence length="241" mass="26566">MVLKWSTLCRVVIIPGSCPSPGQRHHALPADTLPSNLPANIASLEFVYLEASVQDAPLPTFQPSASRVLQPLYPTVALGGTFDHLHAGHKILLSMAAWITSRRIIVGVTDDALLKSKSNKDLLEPLKTRIARVRDFLALFRPGLVYDVVSIDDVYGPTKWDADIQALVVSKETLAGGTAIASHRSTHGLPALETFVIDVISHSEPSLDHEDAELLKQTKLSSTFIREWIARHRNEEEKDEK</sequence>
<dbReference type="PANTHER" id="PTHR10695">
    <property type="entry name" value="DEPHOSPHO-COA KINASE-RELATED"/>
    <property type="match status" value="1"/>
</dbReference>
<gene>
    <name evidence="2" type="ORF">HGRIS_012906</name>
</gene>
<organism evidence="2 3">
    <name type="scientific">Hohenbuehelia grisea</name>
    <dbReference type="NCBI Taxonomy" id="104357"/>
    <lineage>
        <taxon>Eukaryota</taxon>
        <taxon>Fungi</taxon>
        <taxon>Dikarya</taxon>
        <taxon>Basidiomycota</taxon>
        <taxon>Agaricomycotina</taxon>
        <taxon>Agaricomycetes</taxon>
        <taxon>Agaricomycetidae</taxon>
        <taxon>Agaricales</taxon>
        <taxon>Pleurotineae</taxon>
        <taxon>Pleurotaceae</taxon>
        <taxon>Hohenbuehelia</taxon>
    </lineage>
</organism>
<name>A0ABR3IU35_9AGAR</name>
<evidence type="ECO:0000313" key="2">
    <source>
        <dbReference type="EMBL" id="KAL0946725.1"/>
    </source>
</evidence>
<evidence type="ECO:0000313" key="3">
    <source>
        <dbReference type="Proteomes" id="UP001556367"/>
    </source>
</evidence>
<dbReference type="EMBL" id="JASNQZ010000015">
    <property type="protein sequence ID" value="KAL0946725.1"/>
    <property type="molecule type" value="Genomic_DNA"/>
</dbReference>
<dbReference type="Pfam" id="PF01467">
    <property type="entry name" value="CTP_transf_like"/>
    <property type="match status" value="1"/>
</dbReference>
<feature type="domain" description="Cytidyltransferase-like" evidence="1">
    <location>
        <begin position="78"/>
        <end position="142"/>
    </location>
</feature>
<comment type="caution">
    <text evidence="2">The sequence shown here is derived from an EMBL/GenBank/DDBJ whole genome shotgun (WGS) entry which is preliminary data.</text>
</comment>
<evidence type="ECO:0000259" key="1">
    <source>
        <dbReference type="Pfam" id="PF01467"/>
    </source>
</evidence>
<dbReference type="InterPro" id="IPR014729">
    <property type="entry name" value="Rossmann-like_a/b/a_fold"/>
</dbReference>
<dbReference type="Gene3D" id="3.40.50.620">
    <property type="entry name" value="HUPs"/>
    <property type="match status" value="1"/>
</dbReference>
<dbReference type="NCBIfam" id="TIGR00125">
    <property type="entry name" value="cyt_tran_rel"/>
    <property type="match status" value="1"/>
</dbReference>
<protein>
    <recommendedName>
        <fullName evidence="1">Cytidyltransferase-like domain-containing protein</fullName>
    </recommendedName>
</protein>
<accession>A0ABR3IU35</accession>
<proteinExistence type="predicted"/>
<dbReference type="SUPFAM" id="SSF52374">
    <property type="entry name" value="Nucleotidylyl transferase"/>
    <property type="match status" value="1"/>
</dbReference>
<dbReference type="InterPro" id="IPR004821">
    <property type="entry name" value="Cyt_trans-like"/>
</dbReference>
<dbReference type="CDD" id="cd02164">
    <property type="entry name" value="PPAT_CoAS"/>
    <property type="match status" value="1"/>
</dbReference>
<reference evidence="3" key="1">
    <citation type="submission" date="2024-06" db="EMBL/GenBank/DDBJ databases">
        <title>Multi-omics analyses provide insights into the biosynthesis of the anticancer antibiotic pleurotin in Hohenbuehelia grisea.</title>
        <authorList>
            <person name="Weaver J.A."/>
            <person name="Alberti F."/>
        </authorList>
    </citation>
    <scope>NUCLEOTIDE SEQUENCE [LARGE SCALE GENOMIC DNA]</scope>
    <source>
        <strain evidence="3">T-177</strain>
    </source>
</reference>
<keyword evidence="3" id="KW-1185">Reference proteome</keyword>
<dbReference type="PANTHER" id="PTHR10695:SF46">
    <property type="entry name" value="BIFUNCTIONAL COENZYME A SYNTHASE-RELATED"/>
    <property type="match status" value="1"/>
</dbReference>